<proteinExistence type="predicted"/>
<evidence type="ECO:0000313" key="2">
    <source>
        <dbReference type="Proteomes" id="UP000309542"/>
    </source>
</evidence>
<gene>
    <name evidence="1" type="ORF">FBF73_06255</name>
</gene>
<dbReference type="EMBL" id="SWFJ01000007">
    <property type="protein sequence ID" value="TKD49460.1"/>
    <property type="molecule type" value="Genomic_DNA"/>
</dbReference>
<sequence>MGVRDSISPYIENNGDMINFFAEYYNNGVSVDKIVNDINNNKFKELRVFDLSRFRIFLDSCLMVFNKEKLEKEYFKKNFEYAKFEENIFRFNIQKYFQTIKQDDLIQKFCRQTGKDDFSKNPLAVFNPEAERRYDEVARLRISFAHMQYGNFSVVEDFGIIPYYCLYNKDKGKIKNYGIAFEPVIHEFISRYYSNQATYGIPYKHTFFSNLDENRKLTDSLYFYEITYKFESDDKYKPGDGTHPMIDYSRHQSSPDKIFDFIYNNPNFVVNIRPVNNYEKMKEYKLNGVDFTEKEFHWFMKLLYDFETEFSNFILNLIQLVDILIDLIVKNNIEKLDSEFKEQIKKRVLELREDEDDKVAFQTLFTVLTLYNIMLRVEDDDLENFSGIFIDESQFEYNYQDLVDWCNNYYKKNYVRENDKTDLPRKFILEKIRNALAHGNVCLILSDELKIQLIDSYNSRKVEIKISIDKFKNLIANLNWECH</sequence>
<dbReference type="RefSeq" id="WP_136937280.1">
    <property type="nucleotide sequence ID" value="NZ_SWFJ01000007.1"/>
</dbReference>
<evidence type="ECO:0000313" key="1">
    <source>
        <dbReference type="EMBL" id="TKD49460.1"/>
    </source>
</evidence>
<accession>A0A4U1L081</accession>
<reference evidence="1 2" key="1">
    <citation type="submission" date="2019-04" db="EMBL/GenBank/DDBJ databases">
        <title>Genome sequence of Streptococcus mitis strain ColumbLawn.</title>
        <authorList>
            <person name="Mungovan B.A."/>
            <person name="Maclea K.S."/>
        </authorList>
    </citation>
    <scope>NUCLEOTIDE SEQUENCE [LARGE SCALE GENOMIC DNA]</scope>
    <source>
        <strain evidence="1 2">ColumbLawn</strain>
    </source>
</reference>
<dbReference type="Proteomes" id="UP000309542">
    <property type="component" value="Unassembled WGS sequence"/>
</dbReference>
<comment type="caution">
    <text evidence="1">The sequence shown here is derived from an EMBL/GenBank/DDBJ whole genome shotgun (WGS) entry which is preliminary data.</text>
</comment>
<organism evidence="1 2">
    <name type="scientific">Streptococcus mitis</name>
    <dbReference type="NCBI Taxonomy" id="28037"/>
    <lineage>
        <taxon>Bacteria</taxon>
        <taxon>Bacillati</taxon>
        <taxon>Bacillota</taxon>
        <taxon>Bacilli</taxon>
        <taxon>Lactobacillales</taxon>
        <taxon>Streptococcaceae</taxon>
        <taxon>Streptococcus</taxon>
        <taxon>Streptococcus mitis group</taxon>
    </lineage>
</organism>
<name>A0A4U1L081_STRMT</name>
<protein>
    <submittedName>
        <fullName evidence="1">Uncharacterized protein</fullName>
    </submittedName>
</protein>
<dbReference type="AlphaFoldDB" id="A0A4U1L081"/>